<keyword evidence="2" id="KW-0804">Transcription</keyword>
<keyword evidence="3" id="KW-0812">Transmembrane</keyword>
<organism evidence="5 6">
    <name type="scientific">Pseudonocardia petroleophila</name>
    <dbReference type="NCBI Taxonomy" id="37331"/>
    <lineage>
        <taxon>Bacteria</taxon>
        <taxon>Bacillati</taxon>
        <taxon>Actinomycetota</taxon>
        <taxon>Actinomycetes</taxon>
        <taxon>Pseudonocardiales</taxon>
        <taxon>Pseudonocardiaceae</taxon>
        <taxon>Pseudonocardia</taxon>
    </lineage>
</organism>
<proteinExistence type="predicted"/>
<dbReference type="InterPro" id="IPR027383">
    <property type="entry name" value="Znf_put"/>
</dbReference>
<evidence type="ECO:0000313" key="5">
    <source>
        <dbReference type="EMBL" id="QNG52516.1"/>
    </source>
</evidence>
<keyword evidence="1" id="KW-0805">Transcription regulation</keyword>
<dbReference type="Gene3D" id="1.10.10.1320">
    <property type="entry name" value="Anti-sigma factor, zinc-finger domain"/>
    <property type="match status" value="1"/>
</dbReference>
<sequence>MTAETHRTIREQLGAYALGQLTGDRWHAVHDHLESCAACRADLDEIAPVAGLLGGARDRLGVDDLGPAPQPPPLPDSLIAEVRAAAAPVPQQRRPRRALLVAAAAATVLVAGGVGYVVGGSVDEVPFEQVAVRALDPAIRAEAAVVPHTWGMEFTLTATGFDAGTAYAVTVTDDEGRVVGAGEFLGTGDAEMRCNLNSSVLRDDASLVQVTGPDGEVVLDAAV</sequence>
<keyword evidence="3" id="KW-0472">Membrane</keyword>
<evidence type="ECO:0000259" key="4">
    <source>
        <dbReference type="Pfam" id="PF13490"/>
    </source>
</evidence>
<evidence type="ECO:0000256" key="1">
    <source>
        <dbReference type="ARBA" id="ARBA00023015"/>
    </source>
</evidence>
<dbReference type="AlphaFoldDB" id="A0A7G7MIA5"/>
<accession>A0A7G7MIA5</accession>
<name>A0A7G7MIA5_9PSEU</name>
<dbReference type="RefSeq" id="WP_185719333.1">
    <property type="nucleotide sequence ID" value="NZ_BAAAWI010000001.1"/>
</dbReference>
<dbReference type="Pfam" id="PF13490">
    <property type="entry name" value="zf-HC2"/>
    <property type="match status" value="1"/>
</dbReference>
<gene>
    <name evidence="5" type="ORF">H6H00_31680</name>
</gene>
<feature type="domain" description="Putative zinc-finger" evidence="4">
    <location>
        <begin position="8"/>
        <end position="40"/>
    </location>
</feature>
<dbReference type="KEGG" id="ppel:H6H00_31680"/>
<feature type="transmembrane region" description="Helical" evidence="3">
    <location>
        <begin position="98"/>
        <end position="119"/>
    </location>
</feature>
<protein>
    <submittedName>
        <fullName evidence="5">Zf-HC2 domain-containing protein</fullName>
    </submittedName>
</protein>
<dbReference type="EMBL" id="CP060131">
    <property type="protein sequence ID" value="QNG52516.1"/>
    <property type="molecule type" value="Genomic_DNA"/>
</dbReference>
<evidence type="ECO:0000256" key="2">
    <source>
        <dbReference type="ARBA" id="ARBA00023163"/>
    </source>
</evidence>
<evidence type="ECO:0000313" key="6">
    <source>
        <dbReference type="Proteomes" id="UP000515728"/>
    </source>
</evidence>
<reference evidence="5 6" key="1">
    <citation type="submission" date="2020-08" db="EMBL/GenBank/DDBJ databases">
        <authorList>
            <person name="Mo P."/>
        </authorList>
    </citation>
    <scope>NUCLEOTIDE SEQUENCE [LARGE SCALE GENOMIC DNA]</scope>
    <source>
        <strain evidence="5 6">CGMCC 4.1532</strain>
    </source>
</reference>
<dbReference type="Proteomes" id="UP000515728">
    <property type="component" value="Chromosome"/>
</dbReference>
<evidence type="ECO:0000256" key="3">
    <source>
        <dbReference type="SAM" id="Phobius"/>
    </source>
</evidence>
<keyword evidence="6" id="KW-1185">Reference proteome</keyword>
<dbReference type="InterPro" id="IPR041916">
    <property type="entry name" value="Anti_sigma_zinc_sf"/>
</dbReference>
<keyword evidence="3" id="KW-1133">Transmembrane helix</keyword>